<dbReference type="Gene3D" id="1.10.260.40">
    <property type="entry name" value="lambda repressor-like DNA-binding domains"/>
    <property type="match status" value="1"/>
</dbReference>
<dbReference type="SMART" id="SM00530">
    <property type="entry name" value="HTH_XRE"/>
    <property type="match status" value="1"/>
</dbReference>
<dbReference type="AlphaFoldDB" id="E6U563"/>
<dbReference type="InterPro" id="IPR001387">
    <property type="entry name" value="Cro/C1-type_HTH"/>
</dbReference>
<name>E6U563_ETHHY</name>
<keyword evidence="3" id="KW-1185">Reference proteome</keyword>
<dbReference type="KEGG" id="eha:Ethha_2377"/>
<dbReference type="InterPro" id="IPR010982">
    <property type="entry name" value="Lambda_DNA-bd_dom_sf"/>
</dbReference>
<dbReference type="RefSeq" id="WP_013486222.1">
    <property type="nucleotide sequence ID" value="NC_014828.1"/>
</dbReference>
<dbReference type="SUPFAM" id="SSF47413">
    <property type="entry name" value="lambda repressor-like DNA-binding domains"/>
    <property type="match status" value="1"/>
</dbReference>
<dbReference type="Proteomes" id="UP000001551">
    <property type="component" value="Chromosome"/>
</dbReference>
<feature type="domain" description="HTH cro/C1-type" evidence="1">
    <location>
        <begin position="9"/>
        <end position="61"/>
    </location>
</feature>
<proteinExistence type="predicted"/>
<dbReference type="GO" id="GO:0003677">
    <property type="term" value="F:DNA binding"/>
    <property type="evidence" value="ECO:0007669"/>
    <property type="project" value="InterPro"/>
</dbReference>
<evidence type="ECO:0000259" key="1">
    <source>
        <dbReference type="PROSITE" id="PS50943"/>
    </source>
</evidence>
<dbReference type="EMBL" id="CP002400">
    <property type="protein sequence ID" value="ADU27876.1"/>
    <property type="molecule type" value="Genomic_DNA"/>
</dbReference>
<evidence type="ECO:0000313" key="2">
    <source>
        <dbReference type="EMBL" id="ADU27876.1"/>
    </source>
</evidence>
<dbReference type="eggNOG" id="COG1396">
    <property type="taxonomic scope" value="Bacteria"/>
</dbReference>
<dbReference type="CDD" id="cd00093">
    <property type="entry name" value="HTH_XRE"/>
    <property type="match status" value="1"/>
</dbReference>
<dbReference type="HOGENOM" id="CLU_066192_4_0_9"/>
<gene>
    <name evidence="2" type="ordered locus">Ethha_2377</name>
</gene>
<dbReference type="Pfam" id="PF01381">
    <property type="entry name" value="HTH_3"/>
    <property type="match status" value="1"/>
</dbReference>
<accession>E6U563</accession>
<evidence type="ECO:0000313" key="3">
    <source>
        <dbReference type="Proteomes" id="UP000001551"/>
    </source>
</evidence>
<dbReference type="STRING" id="663278.Ethha_2377"/>
<organism evidence="2 3">
    <name type="scientific">Ethanoligenens harbinense (strain DSM 18485 / JCM 12961 / CGMCC 1.5033 / YUAN-3)</name>
    <dbReference type="NCBI Taxonomy" id="663278"/>
    <lineage>
        <taxon>Bacteria</taxon>
        <taxon>Bacillati</taxon>
        <taxon>Bacillota</taxon>
        <taxon>Clostridia</taxon>
        <taxon>Eubacteriales</taxon>
        <taxon>Oscillospiraceae</taxon>
        <taxon>Ethanoligenens</taxon>
    </lineage>
</organism>
<protein>
    <submittedName>
        <fullName evidence="2">Helix-turn-helix domain protein</fullName>
    </submittedName>
</protein>
<reference evidence="2 3" key="1">
    <citation type="submission" date="2010-12" db="EMBL/GenBank/DDBJ databases">
        <title>Complete sequence of Ethanoligenens harbinense YUAN-3.</title>
        <authorList>
            <person name="Lucas S."/>
            <person name="Copeland A."/>
            <person name="Lapidus A."/>
            <person name="Cheng J.-F."/>
            <person name="Bruce D."/>
            <person name="Goodwin L."/>
            <person name="Pitluck S."/>
            <person name="Chertkov O."/>
            <person name="Misra M."/>
            <person name="Detter J.C."/>
            <person name="Han C."/>
            <person name="Tapia R."/>
            <person name="Land M."/>
            <person name="Hauser L."/>
            <person name="Jeffries C."/>
            <person name="Kyrpides N."/>
            <person name="Ivanova N."/>
            <person name="Mikhailova N."/>
            <person name="Wang A."/>
            <person name="Mouttaki H."/>
            <person name="He Z."/>
            <person name="Zhou J."/>
            <person name="Hemme C.L."/>
            <person name="Woyke T."/>
        </authorList>
    </citation>
    <scope>NUCLEOTIDE SEQUENCE [LARGE SCALE GENOMIC DNA]</scope>
    <source>
        <strain evidence="3">DSM 18485 / JCM 12961 / CGMCC 1.5033 / YUAN-3</strain>
    </source>
</reference>
<dbReference type="PROSITE" id="PS50943">
    <property type="entry name" value="HTH_CROC1"/>
    <property type="match status" value="1"/>
</dbReference>
<sequence>MMAFFDIYKQLCRQSGFSPNAVAKELHISSGTVTKWKNGSMPSAEKLRAIAEHFHVTTDYLLTGADGPLGEDGIPPVTFDDFTYAMFHEGRELTEENKRMLLDMARLLRERQHREGKDKPAGG</sequence>